<sequence>MISLFKGWYSRHFSAPGTIEFALVLLAAFLVVYYLMWLVGPLVVALCFAYCLDWVVRLGTHKFKLKRMTSSAITMILFVGLSIGIMVFIVPKIVQQANQFYTNLQKISITAQGERKDDFDTLIATKTYEFIESLPEPIPSMFSQEEIDQYVVQTRSSILSNTNNIIRNQVMPSVVNAMSWMMYMIIVPIFTFLMLANKHTLQHRFRTYILPNNQSLIHEFWPKINAQIEGYIRGKILHIIIITIVNTLAFMFLGVNYAFLLGFGVGLSVIVPYVGAAVITIPVVLIPIFQFGFTSYLLWIYAVYLIIQLLDANVLTPMLFSKAMNLDAFSILSAILIFGGLWGFWGVFFSIPLATFIRTLFLYWPNSEVVDTTKYVRKSKE</sequence>
<feature type="transmembrane region" description="Helical" evidence="8">
    <location>
        <begin position="296"/>
        <end position="316"/>
    </location>
</feature>
<evidence type="ECO:0000313" key="10">
    <source>
        <dbReference type="Proteomes" id="UP000242432"/>
    </source>
</evidence>
<feature type="transmembrane region" description="Helical" evidence="8">
    <location>
        <begin position="177"/>
        <end position="196"/>
    </location>
</feature>
<evidence type="ECO:0000256" key="2">
    <source>
        <dbReference type="ARBA" id="ARBA00009773"/>
    </source>
</evidence>
<evidence type="ECO:0000256" key="7">
    <source>
        <dbReference type="ARBA" id="ARBA00023136"/>
    </source>
</evidence>
<dbReference type="AlphaFoldDB" id="A0A1T4VW34"/>
<evidence type="ECO:0000256" key="8">
    <source>
        <dbReference type="SAM" id="Phobius"/>
    </source>
</evidence>
<evidence type="ECO:0000256" key="5">
    <source>
        <dbReference type="ARBA" id="ARBA00022692"/>
    </source>
</evidence>
<proteinExistence type="inferred from homology"/>
<comment type="subcellular location">
    <subcellularLocation>
        <location evidence="1">Cell membrane</location>
        <topology evidence="1">Multi-pass membrane protein</topology>
    </subcellularLocation>
</comment>
<dbReference type="PANTHER" id="PTHR21716:SF53">
    <property type="entry name" value="PERMEASE PERM-RELATED"/>
    <property type="match status" value="1"/>
</dbReference>
<dbReference type="Proteomes" id="UP000242432">
    <property type="component" value="Unassembled WGS sequence"/>
</dbReference>
<keyword evidence="4" id="KW-1003">Cell membrane</keyword>
<evidence type="ECO:0000256" key="1">
    <source>
        <dbReference type="ARBA" id="ARBA00004651"/>
    </source>
</evidence>
<accession>A0A1T4VW34</accession>
<feature type="transmembrane region" description="Helical" evidence="8">
    <location>
        <begin position="236"/>
        <end position="259"/>
    </location>
</feature>
<name>A0A1T4VW34_9GAMM</name>
<dbReference type="InterPro" id="IPR002549">
    <property type="entry name" value="AI-2E-like"/>
</dbReference>
<evidence type="ECO:0000256" key="4">
    <source>
        <dbReference type="ARBA" id="ARBA00022475"/>
    </source>
</evidence>
<dbReference type="GO" id="GO:0055085">
    <property type="term" value="P:transmembrane transport"/>
    <property type="evidence" value="ECO:0007669"/>
    <property type="project" value="TreeGrafter"/>
</dbReference>
<keyword evidence="10" id="KW-1185">Reference proteome</keyword>
<evidence type="ECO:0000256" key="3">
    <source>
        <dbReference type="ARBA" id="ARBA00022448"/>
    </source>
</evidence>
<feature type="transmembrane region" description="Helical" evidence="8">
    <location>
        <begin position="328"/>
        <end position="351"/>
    </location>
</feature>
<reference evidence="10" key="1">
    <citation type="submission" date="2017-02" db="EMBL/GenBank/DDBJ databases">
        <authorList>
            <person name="Varghese N."/>
            <person name="Submissions S."/>
        </authorList>
    </citation>
    <scope>NUCLEOTIDE SEQUENCE [LARGE SCALE GENOMIC DNA]</scope>
    <source>
        <strain evidence="10">DSM 3072</strain>
    </source>
</reference>
<keyword evidence="7 8" id="KW-0472">Membrane</keyword>
<feature type="transmembrane region" description="Helical" evidence="8">
    <location>
        <begin position="42"/>
        <end position="60"/>
    </location>
</feature>
<feature type="transmembrane region" description="Helical" evidence="8">
    <location>
        <begin position="12"/>
        <end position="36"/>
    </location>
</feature>
<dbReference type="Pfam" id="PF01594">
    <property type="entry name" value="AI-2E_transport"/>
    <property type="match status" value="1"/>
</dbReference>
<feature type="transmembrane region" description="Helical" evidence="8">
    <location>
        <begin position="72"/>
        <end position="94"/>
    </location>
</feature>
<dbReference type="PANTHER" id="PTHR21716">
    <property type="entry name" value="TRANSMEMBRANE PROTEIN"/>
    <property type="match status" value="1"/>
</dbReference>
<keyword evidence="3" id="KW-0813">Transport</keyword>
<gene>
    <name evidence="9" type="ORF">SAMN02745213_02178</name>
</gene>
<evidence type="ECO:0000256" key="6">
    <source>
        <dbReference type="ARBA" id="ARBA00022989"/>
    </source>
</evidence>
<dbReference type="RefSeq" id="WP_159443104.1">
    <property type="nucleotide sequence ID" value="NZ_FUXX01000056.1"/>
</dbReference>
<keyword evidence="5 8" id="KW-0812">Transmembrane</keyword>
<evidence type="ECO:0000313" key="9">
    <source>
        <dbReference type="EMBL" id="SKA69203.1"/>
    </source>
</evidence>
<dbReference type="EMBL" id="FUXX01000056">
    <property type="protein sequence ID" value="SKA69203.1"/>
    <property type="molecule type" value="Genomic_DNA"/>
</dbReference>
<protein>
    <submittedName>
        <fullName evidence="9">Putative permease</fullName>
    </submittedName>
</protein>
<comment type="similarity">
    <text evidence="2">Belongs to the autoinducer-2 exporter (AI-2E) (TC 2.A.86) family.</text>
</comment>
<dbReference type="GO" id="GO:0005886">
    <property type="term" value="C:plasma membrane"/>
    <property type="evidence" value="ECO:0007669"/>
    <property type="project" value="UniProtKB-SubCell"/>
</dbReference>
<organism evidence="9 10">
    <name type="scientific">Succinivibrio dextrinosolvens DSM 3072</name>
    <dbReference type="NCBI Taxonomy" id="1123324"/>
    <lineage>
        <taxon>Bacteria</taxon>
        <taxon>Pseudomonadati</taxon>
        <taxon>Pseudomonadota</taxon>
        <taxon>Gammaproteobacteria</taxon>
        <taxon>Aeromonadales</taxon>
        <taxon>Succinivibrionaceae</taxon>
        <taxon>Succinivibrio</taxon>
    </lineage>
</organism>
<dbReference type="STRING" id="83771.SAMN02910357_02386"/>
<feature type="transmembrane region" description="Helical" evidence="8">
    <location>
        <begin position="265"/>
        <end position="289"/>
    </location>
</feature>
<keyword evidence="6 8" id="KW-1133">Transmembrane helix</keyword>